<dbReference type="EMBL" id="KI517385">
    <property type="protein sequence ID" value="ESQ52988.1"/>
    <property type="molecule type" value="Genomic_DNA"/>
</dbReference>
<organism evidence="9 10">
    <name type="scientific">Eutrema salsugineum</name>
    <name type="common">Saltwater cress</name>
    <name type="synonym">Sisymbrium salsugineum</name>
    <dbReference type="NCBI Taxonomy" id="72664"/>
    <lineage>
        <taxon>Eukaryota</taxon>
        <taxon>Viridiplantae</taxon>
        <taxon>Streptophyta</taxon>
        <taxon>Embryophyta</taxon>
        <taxon>Tracheophyta</taxon>
        <taxon>Spermatophyta</taxon>
        <taxon>Magnoliopsida</taxon>
        <taxon>eudicotyledons</taxon>
        <taxon>Gunneridae</taxon>
        <taxon>Pentapetalae</taxon>
        <taxon>rosids</taxon>
        <taxon>malvids</taxon>
        <taxon>Brassicales</taxon>
        <taxon>Brassicaceae</taxon>
        <taxon>Eutremeae</taxon>
        <taxon>Eutrema</taxon>
    </lineage>
</organism>
<keyword evidence="6" id="KW-0408">Iron</keyword>
<evidence type="ECO:0000256" key="1">
    <source>
        <dbReference type="ARBA" id="ARBA00001954"/>
    </source>
</evidence>
<evidence type="ECO:0000313" key="10">
    <source>
        <dbReference type="Proteomes" id="UP000030689"/>
    </source>
</evidence>
<reference evidence="9 10" key="1">
    <citation type="journal article" date="2013" name="Front. Plant Sci.">
        <title>The Reference Genome of the Halophytic Plant Eutrema salsugineum.</title>
        <authorList>
            <person name="Yang R."/>
            <person name="Jarvis D.E."/>
            <person name="Chen H."/>
            <person name="Beilstein M.A."/>
            <person name="Grimwood J."/>
            <person name="Jenkins J."/>
            <person name="Shu S."/>
            <person name="Prochnik S."/>
            <person name="Xin M."/>
            <person name="Ma C."/>
            <person name="Schmutz J."/>
            <person name="Wing R.A."/>
            <person name="Mitchell-Olds T."/>
            <person name="Schumaker K.S."/>
            <person name="Wang X."/>
        </authorList>
    </citation>
    <scope>NUCLEOTIDE SEQUENCE [LARGE SCALE GENOMIC DNA]</scope>
</reference>
<evidence type="ECO:0000256" key="7">
    <source>
        <dbReference type="ARBA" id="ARBA00024284"/>
    </source>
</evidence>
<dbReference type="EC" id="1.13.11.20" evidence="3"/>
<evidence type="ECO:0000256" key="2">
    <source>
        <dbReference type="ARBA" id="ARBA00006622"/>
    </source>
</evidence>
<accession>V4M9J8</accession>
<name>V4M9J8_EUTSA</name>
<evidence type="ECO:0000256" key="4">
    <source>
        <dbReference type="ARBA" id="ARBA00022723"/>
    </source>
</evidence>
<dbReference type="EMBL" id="KI517385">
    <property type="protein sequence ID" value="ESQ52989.1"/>
    <property type="molecule type" value="Genomic_DNA"/>
</dbReference>
<dbReference type="AlphaFoldDB" id="V4M9J8"/>
<dbReference type="SUPFAM" id="SSF51182">
    <property type="entry name" value="RmlC-like cupins"/>
    <property type="match status" value="1"/>
</dbReference>
<comment type="cofactor">
    <cofactor evidence="1">
        <name>Fe(2+)</name>
        <dbReference type="ChEBI" id="CHEBI:29033"/>
    </cofactor>
</comment>
<keyword evidence="10" id="KW-1185">Reference proteome</keyword>
<dbReference type="InterPro" id="IPR014710">
    <property type="entry name" value="RmlC-like_jellyroll"/>
</dbReference>
<evidence type="ECO:0000256" key="3">
    <source>
        <dbReference type="ARBA" id="ARBA00013133"/>
    </source>
</evidence>
<dbReference type="Gene3D" id="2.60.120.10">
    <property type="entry name" value="Jelly Rolls"/>
    <property type="match status" value="1"/>
</dbReference>
<dbReference type="Pfam" id="PF07847">
    <property type="entry name" value="PCO_ADO"/>
    <property type="match status" value="1"/>
</dbReference>
<dbReference type="InterPro" id="IPR012864">
    <property type="entry name" value="PCO/ADO"/>
</dbReference>
<dbReference type="PANTHER" id="PTHR22966:SF61">
    <property type="entry name" value="2-AMINOETHANETHIOL DIOXYGENASE"/>
    <property type="match status" value="1"/>
</dbReference>
<evidence type="ECO:0000256" key="5">
    <source>
        <dbReference type="ARBA" id="ARBA00023002"/>
    </source>
</evidence>
<dbReference type="InterPro" id="IPR011051">
    <property type="entry name" value="RmlC_Cupin_sf"/>
</dbReference>
<comment type="similarity">
    <text evidence="2">Belongs to the cysteine dioxygenase family.</text>
</comment>
<dbReference type="PANTHER" id="PTHR22966">
    <property type="entry name" value="2-AMINOETHANETHIOL DIOXYGENASE"/>
    <property type="match status" value="1"/>
</dbReference>
<dbReference type="STRING" id="72664.V4M9J8"/>
<dbReference type="GO" id="GO:0046872">
    <property type="term" value="F:metal ion binding"/>
    <property type="evidence" value="ECO:0007669"/>
    <property type="project" value="UniProtKB-KW"/>
</dbReference>
<dbReference type="OrthoDB" id="271433at2759"/>
<proteinExistence type="inferred from homology"/>
<keyword evidence="4" id="KW-0479">Metal-binding</keyword>
<evidence type="ECO:0000256" key="8">
    <source>
        <dbReference type="SAM" id="MobiDB-lite"/>
    </source>
</evidence>
<dbReference type="Proteomes" id="UP000030689">
    <property type="component" value="Unassembled WGS sequence"/>
</dbReference>
<dbReference type="CDD" id="cd20289">
    <property type="entry name" value="cupin_ADO"/>
    <property type="match status" value="1"/>
</dbReference>
<dbReference type="GO" id="GO:0017172">
    <property type="term" value="F:cysteine dioxygenase activity"/>
    <property type="evidence" value="ECO:0007669"/>
    <property type="project" value="UniProtKB-EC"/>
</dbReference>
<dbReference type="Gramene" id="ESQ52988">
    <property type="protein sequence ID" value="ESQ52988"/>
    <property type="gene ID" value="EUTSA_v10017159mg"/>
</dbReference>
<protein>
    <recommendedName>
        <fullName evidence="3">cysteine dioxygenase</fullName>
        <ecNumber evidence="3">1.13.11.20</ecNumber>
    </recommendedName>
</protein>
<feature type="region of interest" description="Disordered" evidence="8">
    <location>
        <begin position="44"/>
        <end position="66"/>
    </location>
</feature>
<dbReference type="Gramene" id="ESQ52989">
    <property type="protein sequence ID" value="ESQ52989"/>
    <property type="gene ID" value="EUTSA_v10017159mg"/>
</dbReference>
<evidence type="ECO:0000313" key="9">
    <source>
        <dbReference type="EMBL" id="ESQ52989.1"/>
    </source>
</evidence>
<evidence type="ECO:0000256" key="6">
    <source>
        <dbReference type="ARBA" id="ARBA00023004"/>
    </source>
</evidence>
<dbReference type="OMA" id="FKARRRC"/>
<feature type="region of interest" description="Disordered" evidence="8">
    <location>
        <begin position="125"/>
        <end position="146"/>
    </location>
</feature>
<dbReference type="eggNOG" id="KOG4281">
    <property type="taxonomic scope" value="Eukaryota"/>
</dbReference>
<dbReference type="GO" id="GO:0070483">
    <property type="term" value="P:detection of hypoxia"/>
    <property type="evidence" value="ECO:0007669"/>
    <property type="project" value="UniProtKB-ARBA"/>
</dbReference>
<comment type="catalytic activity">
    <reaction evidence="7">
        <text>L-cysteine + O2 = 3-sulfino-L-alanine + H(+)</text>
        <dbReference type="Rhea" id="RHEA:20441"/>
        <dbReference type="ChEBI" id="CHEBI:15378"/>
        <dbReference type="ChEBI" id="CHEBI:15379"/>
        <dbReference type="ChEBI" id="CHEBI:35235"/>
        <dbReference type="ChEBI" id="CHEBI:61085"/>
        <dbReference type="EC" id="1.13.11.20"/>
    </reaction>
    <physiologicalReaction direction="left-to-right" evidence="7">
        <dbReference type="Rhea" id="RHEA:20442"/>
    </physiologicalReaction>
</comment>
<keyword evidence="5" id="KW-0560">Oxidoreductase</keyword>
<gene>
    <name evidence="9" type="ORF">EUTSA_v10017159mg</name>
</gene>
<sequence>MPYFAQRLYNTCKASFSSDGPISDEALEKVRSVLEKIKPSDVGIEQEAQLARTRSGPLSERNGNHQSPPAIKYLHLHECDSFSIGIFCMPPSSVIPLHNHPGMTVLSKLIYGSMHVKSYDWLDLDQTEPEPEDPSQAARPAKVVKDTEMTAPSAVTTLYPRSGGNIHCFKAITHCAIIDILSPPYSSDHDRHCTYFRKSRREDLPGEIEVDGEVVDSDVTWLEEFQPPDDFVIRRVPYRGPVIRT</sequence>